<evidence type="ECO:0000256" key="1">
    <source>
        <dbReference type="ARBA" id="ARBA00022443"/>
    </source>
</evidence>
<name>K0K6W9_WICCF</name>
<dbReference type="GO" id="GO:0006897">
    <property type="term" value="P:endocytosis"/>
    <property type="evidence" value="ECO:0007669"/>
    <property type="project" value="InterPro"/>
</dbReference>
<dbReference type="GO" id="GO:0097320">
    <property type="term" value="P:plasma membrane tubulation"/>
    <property type="evidence" value="ECO:0007669"/>
    <property type="project" value="TreeGrafter"/>
</dbReference>
<feature type="domain" description="SH3" evidence="3">
    <location>
        <begin position="346"/>
        <end position="406"/>
    </location>
</feature>
<dbReference type="STRING" id="1206466.K0K6W9"/>
<dbReference type="SUPFAM" id="SSF50044">
    <property type="entry name" value="SH3-domain"/>
    <property type="match status" value="1"/>
</dbReference>
<dbReference type="AlphaFoldDB" id="K0K6W9"/>
<evidence type="ECO:0008006" key="7">
    <source>
        <dbReference type="Google" id="ProtNLM"/>
    </source>
</evidence>
<dbReference type="GO" id="GO:0030479">
    <property type="term" value="C:actin cortical patch"/>
    <property type="evidence" value="ECO:0007669"/>
    <property type="project" value="TreeGrafter"/>
</dbReference>
<dbReference type="GO" id="GO:0051666">
    <property type="term" value="P:actin cortical patch localization"/>
    <property type="evidence" value="ECO:0007669"/>
    <property type="project" value="InterPro"/>
</dbReference>
<keyword evidence="6" id="KW-1185">Reference proteome</keyword>
<dbReference type="Gene3D" id="1.20.1270.60">
    <property type="entry name" value="Arfaptin homology (AH) domain/BAR domain"/>
    <property type="match status" value="1"/>
</dbReference>
<protein>
    <recommendedName>
        <fullName evidence="7">SH3 domain-containing protein</fullName>
    </recommendedName>
</protein>
<dbReference type="Gene3D" id="2.30.30.40">
    <property type="entry name" value="SH3 Domains"/>
    <property type="match status" value="1"/>
</dbReference>
<dbReference type="GO" id="GO:1990528">
    <property type="term" value="C:Rvs161p-Rvs167p complex"/>
    <property type="evidence" value="ECO:0007669"/>
    <property type="project" value="TreeGrafter"/>
</dbReference>
<dbReference type="InParanoid" id="K0K6W9"/>
<dbReference type="PANTHER" id="PTHR47174:SF1">
    <property type="entry name" value="REDUCED VIABILITY UPON STARVATION PROTEIN 167"/>
    <property type="match status" value="1"/>
</dbReference>
<dbReference type="InterPro" id="IPR046982">
    <property type="entry name" value="BIN3/RVS161-like"/>
</dbReference>
<evidence type="ECO:0000259" key="4">
    <source>
        <dbReference type="PROSITE" id="PS51021"/>
    </source>
</evidence>
<evidence type="ECO:0000259" key="3">
    <source>
        <dbReference type="PROSITE" id="PS50002"/>
    </source>
</evidence>
<dbReference type="PROSITE" id="PS51021">
    <property type="entry name" value="BAR"/>
    <property type="match status" value="1"/>
</dbReference>
<dbReference type="EMBL" id="CAIF01000002">
    <property type="protein sequence ID" value="CCH40640.1"/>
    <property type="molecule type" value="Genomic_DNA"/>
</dbReference>
<evidence type="ECO:0000313" key="6">
    <source>
        <dbReference type="Proteomes" id="UP000009328"/>
    </source>
</evidence>
<dbReference type="eggNOG" id="KOG3771">
    <property type="taxonomic scope" value="Eukaryota"/>
</dbReference>
<dbReference type="GO" id="GO:0031097">
    <property type="term" value="C:medial cortex"/>
    <property type="evidence" value="ECO:0007669"/>
    <property type="project" value="TreeGrafter"/>
</dbReference>
<dbReference type="SUPFAM" id="SSF103657">
    <property type="entry name" value="BAR/IMD domain-like"/>
    <property type="match status" value="1"/>
</dbReference>
<dbReference type="PRINTS" id="PR00452">
    <property type="entry name" value="SH3DOMAIN"/>
</dbReference>
<evidence type="ECO:0000313" key="5">
    <source>
        <dbReference type="EMBL" id="CCH40640.1"/>
    </source>
</evidence>
<organism evidence="5 6">
    <name type="scientific">Wickerhamomyces ciferrii (strain ATCC 14091 / BCRC 22168 / CBS 111 / JCM 3599 / NBRC 0793 / NRRL Y-1031 F-60-10)</name>
    <name type="common">Yeast</name>
    <name type="synonym">Pichia ciferrii</name>
    <dbReference type="NCBI Taxonomy" id="1206466"/>
    <lineage>
        <taxon>Eukaryota</taxon>
        <taxon>Fungi</taxon>
        <taxon>Dikarya</taxon>
        <taxon>Ascomycota</taxon>
        <taxon>Saccharomycotina</taxon>
        <taxon>Saccharomycetes</taxon>
        <taxon>Phaffomycetales</taxon>
        <taxon>Wickerhamomycetaceae</taxon>
        <taxon>Wickerhamomyces</taxon>
    </lineage>
</organism>
<dbReference type="InterPro" id="IPR001452">
    <property type="entry name" value="SH3_domain"/>
</dbReference>
<accession>K0K6W9</accession>
<dbReference type="SMART" id="SM00326">
    <property type="entry name" value="SH3"/>
    <property type="match status" value="1"/>
</dbReference>
<dbReference type="HOGENOM" id="CLU_678273_0_0_1"/>
<dbReference type="PROSITE" id="PS50002">
    <property type="entry name" value="SH3"/>
    <property type="match status" value="1"/>
</dbReference>
<evidence type="ECO:0000256" key="2">
    <source>
        <dbReference type="PROSITE-ProRule" id="PRU00192"/>
    </source>
</evidence>
<dbReference type="GO" id="GO:0008289">
    <property type="term" value="F:lipid binding"/>
    <property type="evidence" value="ECO:0007669"/>
    <property type="project" value="TreeGrafter"/>
</dbReference>
<reference evidence="5 6" key="1">
    <citation type="journal article" date="2012" name="Eukaryot. Cell">
        <title>Draft genome sequence of Wickerhamomyces ciferrii NRRL Y-1031 F-60-10.</title>
        <authorList>
            <person name="Schneider J."/>
            <person name="Andrea H."/>
            <person name="Blom J."/>
            <person name="Jaenicke S."/>
            <person name="Ruckert C."/>
            <person name="Schorsch C."/>
            <person name="Szczepanowski R."/>
            <person name="Farwick M."/>
            <person name="Goesmann A."/>
            <person name="Puhler A."/>
            <person name="Schaffer S."/>
            <person name="Tauch A."/>
            <person name="Kohler T."/>
            <person name="Brinkrolf K."/>
        </authorList>
    </citation>
    <scope>NUCLEOTIDE SEQUENCE [LARGE SCALE GENOMIC DNA]</scope>
    <source>
        <strain evidence="6">ATCC 14091 / BCRC 22168 / CBS 111 / JCM 3599 / NBRC 0793 / NRRL Y-1031 F-60-10</strain>
    </source>
</reference>
<dbReference type="Pfam" id="PF00018">
    <property type="entry name" value="SH3_1"/>
    <property type="match status" value="1"/>
</dbReference>
<dbReference type="PANTHER" id="PTHR47174">
    <property type="entry name" value="BRIDGING INTEGRATOR 3"/>
    <property type="match status" value="1"/>
</dbReference>
<dbReference type="GO" id="GO:0043332">
    <property type="term" value="C:mating projection tip"/>
    <property type="evidence" value="ECO:0007669"/>
    <property type="project" value="TreeGrafter"/>
</dbReference>
<dbReference type="Pfam" id="PF03114">
    <property type="entry name" value="BAR"/>
    <property type="match status" value="1"/>
</dbReference>
<sequence length="406" mass="46932">MLEDNQDQDGKPTCFVHEMRNDTDWINFKRTMVRAPQIFKQKVNCGAQLPLDETYEKLNGEFISLTDRVKLLETEVLRYISHIKSFLNHSTCTGEALLKLFDPQFDQSGYGTSNVKSRSDEEGIFSKTSNFVEQSVNISNLIEPDLTIITDNVVIPLTRLISLTKSIKKCLKEREFAFLDANKYLNDFQSLNSKDKTLLTLKQQQNLIRYEKNHEVSKLKFEQINELLKKELSTFLKLAYELIRPLHVIFYYLQLSINYRVFQQLDKLKNTEAKTKVKDTTPEEFNNVISAEFYSRQKSAKDIIENLSLLRSPLLYKFDDHKKLDDLQPEPLQSPPAYSLDLNESLDDTYCIARYAYQAQQEGDLSFAKGERIKVIDKSLGVWWKGELDDGAVGLLPSNYVTSIKG</sequence>
<dbReference type="InterPro" id="IPR036028">
    <property type="entry name" value="SH3-like_dom_sf"/>
</dbReference>
<feature type="domain" description="BAR" evidence="4">
    <location>
        <begin position="40"/>
        <end position="281"/>
    </location>
</feature>
<comment type="caution">
    <text evidence="5">The sequence shown here is derived from an EMBL/GenBank/DDBJ whole genome shotgun (WGS) entry which is preliminary data.</text>
</comment>
<dbReference type="Proteomes" id="UP000009328">
    <property type="component" value="Unassembled WGS sequence"/>
</dbReference>
<gene>
    <name evidence="5" type="ORF">BN7_174</name>
</gene>
<dbReference type="InterPro" id="IPR027267">
    <property type="entry name" value="AH/BAR_dom_sf"/>
</dbReference>
<keyword evidence="1 2" id="KW-0728">SH3 domain</keyword>
<dbReference type="eggNOG" id="KOG1029">
    <property type="taxonomic scope" value="Eukaryota"/>
</dbReference>
<dbReference type="InterPro" id="IPR004148">
    <property type="entry name" value="BAR_dom"/>
</dbReference>
<dbReference type="CDD" id="cd00174">
    <property type="entry name" value="SH3"/>
    <property type="match status" value="1"/>
</dbReference>
<proteinExistence type="predicted"/>